<protein>
    <submittedName>
        <fullName evidence="6">LysR substrate binding domain protein</fullName>
    </submittedName>
</protein>
<keyword evidence="7" id="KW-1185">Reference proteome</keyword>
<dbReference type="CDD" id="cd05466">
    <property type="entry name" value="PBP2_LTTR_substrate"/>
    <property type="match status" value="1"/>
</dbReference>
<dbReference type="Gene3D" id="1.10.10.10">
    <property type="entry name" value="Winged helix-like DNA-binding domain superfamily/Winged helix DNA-binding domain"/>
    <property type="match status" value="1"/>
</dbReference>
<dbReference type="Proteomes" id="UP000003597">
    <property type="component" value="Unassembled WGS sequence"/>
</dbReference>
<dbReference type="PANTHER" id="PTHR30126:SF5">
    <property type="entry name" value="HTH-TYPE TRANSCRIPTIONAL ACTIVATOR CMPR"/>
    <property type="match status" value="1"/>
</dbReference>
<dbReference type="Gene3D" id="3.40.190.290">
    <property type="match status" value="1"/>
</dbReference>
<evidence type="ECO:0000313" key="6">
    <source>
        <dbReference type="EMBL" id="EHN62043.1"/>
    </source>
</evidence>
<evidence type="ECO:0000313" key="7">
    <source>
        <dbReference type="Proteomes" id="UP000003597"/>
    </source>
</evidence>
<dbReference type="Pfam" id="PF00126">
    <property type="entry name" value="HTH_1"/>
    <property type="match status" value="1"/>
</dbReference>
<organism evidence="6 7">
    <name type="scientific">Listeria innocua ATCC 33091</name>
    <dbReference type="NCBI Taxonomy" id="1002366"/>
    <lineage>
        <taxon>Bacteria</taxon>
        <taxon>Bacillati</taxon>
        <taxon>Bacillota</taxon>
        <taxon>Bacilli</taxon>
        <taxon>Bacillales</taxon>
        <taxon>Listeriaceae</taxon>
        <taxon>Listeria</taxon>
    </lineage>
</organism>
<dbReference type="PRINTS" id="PR00039">
    <property type="entry name" value="HTHLYSR"/>
</dbReference>
<dbReference type="InterPro" id="IPR036390">
    <property type="entry name" value="WH_DNA-bd_sf"/>
</dbReference>
<comment type="caution">
    <text evidence="6">The sequence shown here is derived from an EMBL/GenBank/DDBJ whole genome shotgun (WGS) entry which is preliminary data.</text>
</comment>
<dbReference type="PANTHER" id="PTHR30126">
    <property type="entry name" value="HTH-TYPE TRANSCRIPTIONAL REGULATOR"/>
    <property type="match status" value="1"/>
</dbReference>
<gene>
    <name evidence="6" type="ORF">HMPREF0557_00936</name>
</gene>
<dbReference type="InterPro" id="IPR036388">
    <property type="entry name" value="WH-like_DNA-bd_sf"/>
</dbReference>
<dbReference type="GO" id="GO:0000976">
    <property type="term" value="F:transcription cis-regulatory region binding"/>
    <property type="evidence" value="ECO:0007669"/>
    <property type="project" value="TreeGrafter"/>
</dbReference>
<proteinExistence type="inferred from homology"/>
<evidence type="ECO:0000259" key="5">
    <source>
        <dbReference type="PROSITE" id="PS50931"/>
    </source>
</evidence>
<comment type="similarity">
    <text evidence="1">Belongs to the LysR transcriptional regulatory family.</text>
</comment>
<keyword evidence="2" id="KW-0805">Transcription regulation</keyword>
<accession>A0AB72ZAV1</accession>
<dbReference type="PROSITE" id="PS50931">
    <property type="entry name" value="HTH_LYSR"/>
    <property type="match status" value="1"/>
</dbReference>
<dbReference type="AlphaFoldDB" id="A0AB72ZAV1"/>
<name>A0AB72ZAV1_LISIO</name>
<keyword evidence="3" id="KW-0238">DNA-binding</keyword>
<evidence type="ECO:0000256" key="3">
    <source>
        <dbReference type="ARBA" id="ARBA00023125"/>
    </source>
</evidence>
<dbReference type="EMBL" id="AGCN01000016">
    <property type="protein sequence ID" value="EHN62043.1"/>
    <property type="molecule type" value="Genomic_DNA"/>
</dbReference>
<dbReference type="InterPro" id="IPR005119">
    <property type="entry name" value="LysR_subst-bd"/>
</dbReference>
<dbReference type="InterPro" id="IPR000847">
    <property type="entry name" value="LysR_HTH_N"/>
</dbReference>
<dbReference type="Pfam" id="PF03466">
    <property type="entry name" value="LysR_substrate"/>
    <property type="match status" value="1"/>
</dbReference>
<dbReference type="SUPFAM" id="SSF46785">
    <property type="entry name" value="Winged helix' DNA-binding domain"/>
    <property type="match status" value="1"/>
</dbReference>
<evidence type="ECO:0000256" key="2">
    <source>
        <dbReference type="ARBA" id="ARBA00023015"/>
    </source>
</evidence>
<dbReference type="SUPFAM" id="SSF53850">
    <property type="entry name" value="Periplasmic binding protein-like II"/>
    <property type="match status" value="1"/>
</dbReference>
<dbReference type="FunFam" id="1.10.10.10:FF:000001">
    <property type="entry name" value="LysR family transcriptional regulator"/>
    <property type="match status" value="1"/>
</dbReference>
<keyword evidence="4" id="KW-0804">Transcription</keyword>
<evidence type="ECO:0000256" key="1">
    <source>
        <dbReference type="ARBA" id="ARBA00009437"/>
    </source>
</evidence>
<dbReference type="GO" id="GO:0003700">
    <property type="term" value="F:DNA-binding transcription factor activity"/>
    <property type="evidence" value="ECO:0007669"/>
    <property type="project" value="InterPro"/>
</dbReference>
<sequence>MYDSVFLNYWKGHGATMDLKNLLTFKTILETGSFQEAARKLNYAQSTVTTQIQQLEQELHVKLFDKIGRKMVLTSAGSDLLPSVNQILETYNKMKNFSNNAELKGDLRIAIPESILTYQMQPILKEFHEKAPNVKLYLKTLNCFEIPYEVENGLVDLGIYYDVGEKSDQITNSKLGEQAISVIASAQKEVDSINFSDENKEFDVSFLSNDVDSIYQKHFEAMIKKRNITLKHRMEAGSIESIKRCVINNLGIAVFPDFVFTEELGKEQIRKVPSPLDNLEIATIYSYHKKRWMSPNLACFIELLEAGKGDF</sequence>
<evidence type="ECO:0000256" key="4">
    <source>
        <dbReference type="ARBA" id="ARBA00023163"/>
    </source>
</evidence>
<feature type="domain" description="HTH lysR-type" evidence="5">
    <location>
        <begin position="17"/>
        <end position="74"/>
    </location>
</feature>
<reference evidence="6 7" key="1">
    <citation type="submission" date="2011-08" db="EMBL/GenBank/DDBJ databases">
        <authorList>
            <person name="Weinstock G."/>
            <person name="Sodergren E."/>
            <person name="Clifton S."/>
            <person name="Fulton L."/>
            <person name="Fulton B."/>
            <person name="Courtney L."/>
            <person name="Fronick C."/>
            <person name="Harrison M."/>
            <person name="Strong C."/>
            <person name="Farmer C."/>
            <person name="Delahaunty K."/>
            <person name="Markovic C."/>
            <person name="Hall O."/>
            <person name="Minx P."/>
            <person name="Tomlinson C."/>
            <person name="Mitreva M."/>
            <person name="Hou S."/>
            <person name="Chen J."/>
            <person name="Wollam A."/>
            <person name="Pepin K.H."/>
            <person name="Johnson M."/>
            <person name="Bhonagiri V."/>
            <person name="Zhang X."/>
            <person name="Suruliraj S."/>
            <person name="Warren W."/>
            <person name="Chinwalla A."/>
            <person name="Mardis E.R."/>
            <person name="Wilson R.K."/>
        </authorList>
    </citation>
    <scope>NUCLEOTIDE SEQUENCE [LARGE SCALE GENOMIC DNA]</scope>
    <source>
        <strain evidence="6 7">ATCC 33091</strain>
    </source>
</reference>